<protein>
    <recommendedName>
        <fullName evidence="4">Glycogen debranching enzyme GlgX</fullName>
    </recommendedName>
</protein>
<evidence type="ECO:0000313" key="2">
    <source>
        <dbReference type="EMBL" id="GMA20210.1"/>
    </source>
</evidence>
<evidence type="ECO:0008006" key="4">
    <source>
        <dbReference type="Google" id="ProtNLM"/>
    </source>
</evidence>
<dbReference type="Proteomes" id="UP001157109">
    <property type="component" value="Unassembled WGS sequence"/>
</dbReference>
<evidence type="ECO:0000313" key="3">
    <source>
        <dbReference type="Proteomes" id="UP001157109"/>
    </source>
</evidence>
<proteinExistence type="predicted"/>
<gene>
    <name evidence="2" type="ORF">GCM10025862_22310</name>
</gene>
<comment type="caution">
    <text evidence="2">The sequence shown here is derived from an EMBL/GenBank/DDBJ whole genome shotgun (WGS) entry which is preliminary data.</text>
</comment>
<reference evidence="3" key="1">
    <citation type="journal article" date="2019" name="Int. J. Syst. Evol. Microbiol.">
        <title>The Global Catalogue of Microorganisms (GCM) 10K type strain sequencing project: providing services to taxonomists for standard genome sequencing and annotation.</title>
        <authorList>
            <consortium name="The Broad Institute Genomics Platform"/>
            <consortium name="The Broad Institute Genome Sequencing Center for Infectious Disease"/>
            <person name="Wu L."/>
            <person name="Ma J."/>
        </authorList>
    </citation>
    <scope>NUCLEOTIDE SEQUENCE [LARGE SCALE GENOMIC DNA]</scope>
    <source>
        <strain evidence="3">NBRC 105830</strain>
    </source>
</reference>
<organism evidence="2 3">
    <name type="scientific">Arsenicicoccus piscis</name>
    <dbReference type="NCBI Taxonomy" id="673954"/>
    <lineage>
        <taxon>Bacteria</taxon>
        <taxon>Bacillati</taxon>
        <taxon>Actinomycetota</taxon>
        <taxon>Actinomycetes</taxon>
        <taxon>Micrococcales</taxon>
        <taxon>Intrasporangiaceae</taxon>
        <taxon>Arsenicicoccus</taxon>
    </lineage>
</organism>
<dbReference type="Gene3D" id="3.20.20.80">
    <property type="entry name" value="Glycosidases"/>
    <property type="match status" value="1"/>
</dbReference>
<feature type="region of interest" description="Disordered" evidence="1">
    <location>
        <begin position="95"/>
        <end position="124"/>
    </location>
</feature>
<dbReference type="RefSeq" id="WP_348520329.1">
    <property type="nucleotide sequence ID" value="NZ_BSUJ01000001.1"/>
</dbReference>
<feature type="compositionally biased region" description="Basic and acidic residues" evidence="1">
    <location>
        <begin position="101"/>
        <end position="110"/>
    </location>
</feature>
<sequence>MGHRLERLAHWPVPPPFAEWNDRYRDTLRNFWLIDLAASSHGQPGHRLSELATRLAGSEDSFSLGDRGPIASINFVTAHDGFTLADLTRCNVKHNGANGEGNRDGMDHNRSWNHGVEGRPTTPSRRTVAAAAATSSAACSCPPACR</sequence>
<dbReference type="PANTHER" id="PTHR43002">
    <property type="entry name" value="GLYCOGEN DEBRANCHING ENZYME"/>
    <property type="match status" value="1"/>
</dbReference>
<dbReference type="SUPFAM" id="SSF51445">
    <property type="entry name" value="(Trans)glycosidases"/>
    <property type="match status" value="1"/>
</dbReference>
<keyword evidence="3" id="KW-1185">Reference proteome</keyword>
<dbReference type="EMBL" id="BSUJ01000001">
    <property type="protein sequence ID" value="GMA20210.1"/>
    <property type="molecule type" value="Genomic_DNA"/>
</dbReference>
<dbReference type="InterPro" id="IPR017853">
    <property type="entry name" value="GH"/>
</dbReference>
<evidence type="ECO:0000256" key="1">
    <source>
        <dbReference type="SAM" id="MobiDB-lite"/>
    </source>
</evidence>
<accession>A0ABQ6HPV8</accession>
<name>A0ABQ6HPV8_9MICO</name>